<evidence type="ECO:0000256" key="1">
    <source>
        <dbReference type="SAM" id="MobiDB-lite"/>
    </source>
</evidence>
<comment type="caution">
    <text evidence="2">The sequence shown here is derived from an EMBL/GenBank/DDBJ whole genome shotgun (WGS) entry which is preliminary data.</text>
</comment>
<name>A0ABP8L0U8_9MICO</name>
<feature type="compositionally biased region" description="Low complexity" evidence="1">
    <location>
        <begin position="61"/>
        <end position="71"/>
    </location>
</feature>
<feature type="compositionally biased region" description="Polar residues" evidence="1">
    <location>
        <begin position="25"/>
        <end position="34"/>
    </location>
</feature>
<dbReference type="Proteomes" id="UP001500622">
    <property type="component" value="Unassembled WGS sequence"/>
</dbReference>
<organism evidence="2 3">
    <name type="scientific">Georgenia halophila</name>
    <dbReference type="NCBI Taxonomy" id="620889"/>
    <lineage>
        <taxon>Bacteria</taxon>
        <taxon>Bacillati</taxon>
        <taxon>Actinomycetota</taxon>
        <taxon>Actinomycetes</taxon>
        <taxon>Micrococcales</taxon>
        <taxon>Bogoriellaceae</taxon>
        <taxon>Georgenia</taxon>
    </lineage>
</organism>
<dbReference type="RefSeq" id="WP_345215384.1">
    <property type="nucleotide sequence ID" value="NZ_BAABGN010000002.1"/>
</dbReference>
<sequence length="438" mass="46303">MTLTVAALAAGAVACTPAGPHGPSVSGSQVSGRSATPGRGADEQGRKVQKLAEPARPTGPAPSEETAPSEESAADDGVLRPATRPAVRRSISLGLEDVAGTDQNWDQIAERFDAAGITSVHLSAGRVEFTAFDWAAHPEAAAEPGEDHLATAIEHVGRMPDGSPREVSIMIDVLVPSWIAADPSLAGQDARGRRAEYVPSATALLHGPVGERYIDYLIAVAERYRPDQIAFSELAFDDETFGPEDLALYRTMTGRADWPRDAGGDIAEDSPEVASWRSDVLARFLRRAHTALGEVERRAGQEIRLATDVHVSWDDLAAGPAGVGHDYTELAPAVDELVLWAYLGTRGREPGDLADLTGALDEMPLSNDRLTVSIGLWDEQAPTTADGDVPAISPELLASSVAEAQSEHVAVNVTPYSLMSPDHWTALHGIWGDADGGT</sequence>
<evidence type="ECO:0000313" key="2">
    <source>
        <dbReference type="EMBL" id="GAA4419503.1"/>
    </source>
</evidence>
<gene>
    <name evidence="2" type="ORF">GCM10023169_10230</name>
</gene>
<accession>A0ABP8L0U8</accession>
<evidence type="ECO:0000313" key="3">
    <source>
        <dbReference type="Proteomes" id="UP001500622"/>
    </source>
</evidence>
<dbReference type="Gene3D" id="3.20.20.80">
    <property type="entry name" value="Glycosidases"/>
    <property type="match status" value="1"/>
</dbReference>
<feature type="region of interest" description="Disordered" evidence="1">
    <location>
        <begin position="14"/>
        <end position="82"/>
    </location>
</feature>
<proteinExistence type="predicted"/>
<protein>
    <recommendedName>
        <fullName evidence="4">Family 10 glycosylhydrolase</fullName>
    </recommendedName>
</protein>
<keyword evidence="3" id="KW-1185">Reference proteome</keyword>
<dbReference type="EMBL" id="BAABGN010000002">
    <property type="protein sequence ID" value="GAA4419503.1"/>
    <property type="molecule type" value="Genomic_DNA"/>
</dbReference>
<evidence type="ECO:0008006" key="4">
    <source>
        <dbReference type="Google" id="ProtNLM"/>
    </source>
</evidence>
<reference evidence="3" key="1">
    <citation type="journal article" date="2019" name="Int. J. Syst. Evol. Microbiol.">
        <title>The Global Catalogue of Microorganisms (GCM) 10K type strain sequencing project: providing services to taxonomists for standard genome sequencing and annotation.</title>
        <authorList>
            <consortium name="The Broad Institute Genomics Platform"/>
            <consortium name="The Broad Institute Genome Sequencing Center for Infectious Disease"/>
            <person name="Wu L."/>
            <person name="Ma J."/>
        </authorList>
    </citation>
    <scope>NUCLEOTIDE SEQUENCE [LARGE SCALE GENOMIC DNA]</scope>
    <source>
        <strain evidence="3">JCM 17810</strain>
    </source>
</reference>